<name>A0A0A9CU82_ARUDO</name>
<dbReference type="EMBL" id="GBRH01220935">
    <property type="protein sequence ID" value="JAD76960.1"/>
    <property type="molecule type" value="Transcribed_RNA"/>
</dbReference>
<accession>A0A0A9CU82</accession>
<reference evidence="1" key="1">
    <citation type="submission" date="2014-09" db="EMBL/GenBank/DDBJ databases">
        <authorList>
            <person name="Magalhaes I.L.F."/>
            <person name="Oliveira U."/>
            <person name="Santos F.R."/>
            <person name="Vidigal T.H.D.A."/>
            <person name="Brescovit A.D."/>
            <person name="Santos A.J."/>
        </authorList>
    </citation>
    <scope>NUCLEOTIDE SEQUENCE</scope>
    <source>
        <tissue evidence="1">Shoot tissue taken approximately 20 cm above the soil surface</tissue>
    </source>
</reference>
<organism evidence="1">
    <name type="scientific">Arundo donax</name>
    <name type="common">Giant reed</name>
    <name type="synonym">Donax arundinaceus</name>
    <dbReference type="NCBI Taxonomy" id="35708"/>
    <lineage>
        <taxon>Eukaryota</taxon>
        <taxon>Viridiplantae</taxon>
        <taxon>Streptophyta</taxon>
        <taxon>Embryophyta</taxon>
        <taxon>Tracheophyta</taxon>
        <taxon>Spermatophyta</taxon>
        <taxon>Magnoliopsida</taxon>
        <taxon>Liliopsida</taxon>
        <taxon>Poales</taxon>
        <taxon>Poaceae</taxon>
        <taxon>PACMAD clade</taxon>
        <taxon>Arundinoideae</taxon>
        <taxon>Arundineae</taxon>
        <taxon>Arundo</taxon>
    </lineage>
</organism>
<protein>
    <submittedName>
        <fullName evidence="1">Uncharacterized protein</fullName>
    </submittedName>
</protein>
<dbReference type="AlphaFoldDB" id="A0A0A9CU82"/>
<evidence type="ECO:0000313" key="1">
    <source>
        <dbReference type="EMBL" id="JAD76960.1"/>
    </source>
</evidence>
<reference evidence="1" key="2">
    <citation type="journal article" date="2015" name="Data Brief">
        <title>Shoot transcriptome of the giant reed, Arundo donax.</title>
        <authorList>
            <person name="Barrero R.A."/>
            <person name="Guerrero F.D."/>
            <person name="Moolhuijzen P."/>
            <person name="Goolsby J.A."/>
            <person name="Tidwell J."/>
            <person name="Bellgard S.E."/>
            <person name="Bellgard M.I."/>
        </authorList>
    </citation>
    <scope>NUCLEOTIDE SEQUENCE</scope>
    <source>
        <tissue evidence="1">Shoot tissue taken approximately 20 cm above the soil surface</tissue>
    </source>
</reference>
<proteinExistence type="predicted"/>
<sequence>MSDGAVQSENCGSSPMKMLPFIAKLLMTSKRFSKLKGVNRGKSCSTHKLSRFPLKPFLHKPSCKSGDSKGI</sequence>